<evidence type="ECO:0000256" key="16">
    <source>
        <dbReference type="HAMAP-Rule" id="MF_01274"/>
    </source>
</evidence>
<evidence type="ECO:0000256" key="8">
    <source>
        <dbReference type="ARBA" id="ARBA00022679"/>
    </source>
</evidence>
<name>A0A7L5BTE0_9RHOB</name>
<comment type="subunit">
    <text evidence="5 16">Homodimer.</text>
</comment>
<evidence type="ECO:0000256" key="11">
    <source>
        <dbReference type="ARBA" id="ARBA00022840"/>
    </source>
</evidence>
<dbReference type="EMBL" id="CP049056">
    <property type="protein sequence ID" value="QIE54251.1"/>
    <property type="molecule type" value="Genomic_DNA"/>
</dbReference>
<evidence type="ECO:0000256" key="9">
    <source>
        <dbReference type="ARBA" id="ARBA00022741"/>
    </source>
</evidence>
<dbReference type="CDD" id="cd24015">
    <property type="entry name" value="ASKHA_NBD_PanK-III"/>
    <property type="match status" value="1"/>
</dbReference>
<accession>A0A7L5BTE0</accession>
<dbReference type="NCBIfam" id="NF009844">
    <property type="entry name" value="PRK13318.1-2"/>
    <property type="match status" value="1"/>
</dbReference>
<dbReference type="PANTHER" id="PTHR34265:SF1">
    <property type="entry name" value="TYPE III PANTOTHENATE KINASE"/>
    <property type="match status" value="1"/>
</dbReference>
<dbReference type="InterPro" id="IPR004619">
    <property type="entry name" value="Type_III_PanK"/>
</dbReference>
<dbReference type="Pfam" id="PF03309">
    <property type="entry name" value="Pan_kinase"/>
    <property type="match status" value="1"/>
</dbReference>
<feature type="binding site" evidence="16">
    <location>
        <position position="133"/>
    </location>
    <ligand>
        <name>ATP</name>
        <dbReference type="ChEBI" id="CHEBI:30616"/>
    </ligand>
</feature>
<keyword evidence="13 16" id="KW-0173">Coenzyme A biosynthesis</keyword>
<dbReference type="EC" id="2.7.1.33" evidence="6 16"/>
<evidence type="ECO:0000256" key="6">
    <source>
        <dbReference type="ARBA" id="ARBA00012102"/>
    </source>
</evidence>
<keyword evidence="11 16" id="KW-0067">ATP-binding</keyword>
<evidence type="ECO:0000256" key="7">
    <source>
        <dbReference type="ARBA" id="ARBA00022490"/>
    </source>
</evidence>
<comment type="pathway">
    <text evidence="4 16">Cofactor biosynthesis; coenzyme A biosynthesis; CoA from (R)-pantothenate: step 1/5.</text>
</comment>
<evidence type="ECO:0000256" key="10">
    <source>
        <dbReference type="ARBA" id="ARBA00022777"/>
    </source>
</evidence>
<keyword evidence="18" id="KW-1185">Reference proteome</keyword>
<evidence type="ECO:0000313" key="17">
    <source>
        <dbReference type="EMBL" id="QIE54251.1"/>
    </source>
</evidence>
<dbReference type="GO" id="GO:0015937">
    <property type="term" value="P:coenzyme A biosynthetic process"/>
    <property type="evidence" value="ECO:0007669"/>
    <property type="project" value="UniProtKB-UniRule"/>
</dbReference>
<keyword evidence="12 16" id="KW-0630">Potassium</keyword>
<feature type="binding site" evidence="16">
    <location>
        <begin position="6"/>
        <end position="13"/>
    </location>
    <ligand>
        <name>ATP</name>
        <dbReference type="ChEBI" id="CHEBI:30616"/>
    </ligand>
</feature>
<sequence length="256" mass="27709">MLLAIDAGNTNTVFAVFDGDRLLTAMRCSTYGPRTSDEYFVWLNRLMDHHGVPLEAITDAIIATVVPQTLFNLKRLCREFFKCEPLVVGEPNCALGVKIKVKREREVGADRLVNTVGAFDAYGPNLIIVDFGTATTFDVVDFEGAYAGGLIVPGVNLSLKALHEAAAKLPNVDIAKPQQVVGTDTESCMQSGVYWGYVSLIEGVCKRVSEEIGVPMTVIATGGLSPLMAEGTLAIDHVDGDLTMRGLVKIYKENRP</sequence>
<evidence type="ECO:0000313" key="18">
    <source>
        <dbReference type="Proteomes" id="UP000503336"/>
    </source>
</evidence>
<comment type="function">
    <text evidence="16">Catalyzes the phosphorylation of pantothenate (Pan), the first step in CoA biosynthesis.</text>
</comment>
<dbReference type="Proteomes" id="UP000503336">
    <property type="component" value="Chromosome"/>
</dbReference>
<dbReference type="GO" id="GO:0005737">
    <property type="term" value="C:cytoplasm"/>
    <property type="evidence" value="ECO:0007669"/>
    <property type="project" value="UniProtKB-SubCell"/>
</dbReference>
<dbReference type="GO" id="GO:0046872">
    <property type="term" value="F:metal ion binding"/>
    <property type="evidence" value="ECO:0007669"/>
    <property type="project" value="UniProtKB-KW"/>
</dbReference>
<dbReference type="PANTHER" id="PTHR34265">
    <property type="entry name" value="TYPE III PANTOTHENATE KINASE"/>
    <property type="match status" value="1"/>
</dbReference>
<organism evidence="17 18">
    <name type="scientific">Pikeienuella piscinae</name>
    <dbReference type="NCBI Taxonomy" id="2748098"/>
    <lineage>
        <taxon>Bacteria</taxon>
        <taxon>Pseudomonadati</taxon>
        <taxon>Pseudomonadota</taxon>
        <taxon>Alphaproteobacteria</taxon>
        <taxon>Rhodobacterales</taxon>
        <taxon>Paracoccaceae</taxon>
        <taxon>Pikeienuella</taxon>
    </lineage>
</organism>
<dbReference type="UniPathway" id="UPA00241">
    <property type="reaction ID" value="UER00352"/>
</dbReference>
<comment type="catalytic activity">
    <reaction evidence="1 16">
        <text>(R)-pantothenate + ATP = (R)-4'-phosphopantothenate + ADP + H(+)</text>
        <dbReference type="Rhea" id="RHEA:16373"/>
        <dbReference type="ChEBI" id="CHEBI:10986"/>
        <dbReference type="ChEBI" id="CHEBI:15378"/>
        <dbReference type="ChEBI" id="CHEBI:29032"/>
        <dbReference type="ChEBI" id="CHEBI:30616"/>
        <dbReference type="ChEBI" id="CHEBI:456216"/>
        <dbReference type="EC" id="2.7.1.33"/>
    </reaction>
</comment>
<comment type="cofactor">
    <cofactor evidence="2">
        <name>K(+)</name>
        <dbReference type="ChEBI" id="CHEBI:29103"/>
    </cofactor>
</comment>
<evidence type="ECO:0000256" key="5">
    <source>
        <dbReference type="ARBA" id="ARBA00011738"/>
    </source>
</evidence>
<evidence type="ECO:0000256" key="12">
    <source>
        <dbReference type="ARBA" id="ARBA00022958"/>
    </source>
</evidence>
<reference evidence="17 18" key="1">
    <citation type="submission" date="2020-02" db="EMBL/GenBank/DDBJ databases">
        <title>complete genome sequence of Rhodobacteraceae bacterium.</title>
        <authorList>
            <person name="Park J."/>
            <person name="Kim Y.-S."/>
            <person name="Kim K.-H."/>
        </authorList>
    </citation>
    <scope>NUCLEOTIDE SEQUENCE [LARGE SCALE GENOMIC DNA]</scope>
    <source>
        <strain evidence="17 18">RR4-56</strain>
    </source>
</reference>
<comment type="caution">
    <text evidence="16">Lacks conserved residue(s) required for the propagation of feature annotation.</text>
</comment>
<evidence type="ECO:0000256" key="15">
    <source>
        <dbReference type="ARBA" id="ARBA00040883"/>
    </source>
</evidence>
<comment type="cofactor">
    <cofactor evidence="16">
        <name>NH4(+)</name>
        <dbReference type="ChEBI" id="CHEBI:28938"/>
    </cofactor>
    <cofactor evidence="16">
        <name>K(+)</name>
        <dbReference type="ChEBI" id="CHEBI:29103"/>
    </cofactor>
    <text evidence="16">A monovalent cation. Ammonium or potassium.</text>
</comment>
<keyword evidence="16" id="KW-0479">Metal-binding</keyword>
<evidence type="ECO:0000256" key="2">
    <source>
        <dbReference type="ARBA" id="ARBA00001958"/>
    </source>
</evidence>
<comment type="subcellular location">
    <subcellularLocation>
        <location evidence="3 16">Cytoplasm</location>
    </subcellularLocation>
</comment>
<dbReference type="Gene3D" id="3.30.420.40">
    <property type="match status" value="2"/>
</dbReference>
<dbReference type="HAMAP" id="MF_01274">
    <property type="entry name" value="Pantothen_kinase_3"/>
    <property type="match status" value="1"/>
</dbReference>
<gene>
    <name evidence="16" type="primary">coaX</name>
    <name evidence="17" type="ORF">G5B40_01610</name>
</gene>
<dbReference type="NCBIfam" id="NF009855">
    <property type="entry name" value="PRK13321.1"/>
    <property type="match status" value="1"/>
</dbReference>
<keyword evidence="9 16" id="KW-0547">Nucleotide-binding</keyword>
<dbReference type="SUPFAM" id="SSF53067">
    <property type="entry name" value="Actin-like ATPase domain"/>
    <property type="match status" value="2"/>
</dbReference>
<dbReference type="NCBIfam" id="NF009848">
    <property type="entry name" value="PRK13318.1-6"/>
    <property type="match status" value="1"/>
</dbReference>
<proteinExistence type="inferred from homology"/>
<feature type="binding site" evidence="16">
    <location>
        <begin position="108"/>
        <end position="111"/>
    </location>
    <ligand>
        <name>substrate</name>
    </ligand>
</feature>
<evidence type="ECO:0000256" key="4">
    <source>
        <dbReference type="ARBA" id="ARBA00005225"/>
    </source>
</evidence>
<feature type="active site" description="Proton acceptor" evidence="16">
    <location>
        <position position="110"/>
    </location>
</feature>
<dbReference type="AlphaFoldDB" id="A0A7L5BTE0"/>
<keyword evidence="7 16" id="KW-0963">Cytoplasm</keyword>
<protein>
    <recommendedName>
        <fullName evidence="15 16">Type III pantothenate kinase</fullName>
        <ecNumber evidence="6 16">2.7.1.33</ecNumber>
    </recommendedName>
    <alternativeName>
        <fullName evidence="16">PanK-III</fullName>
    </alternativeName>
    <alternativeName>
        <fullName evidence="16">Pantothenic acid kinase</fullName>
    </alternativeName>
</protein>
<evidence type="ECO:0000256" key="3">
    <source>
        <dbReference type="ARBA" id="ARBA00004496"/>
    </source>
</evidence>
<dbReference type="GO" id="GO:0005524">
    <property type="term" value="F:ATP binding"/>
    <property type="evidence" value="ECO:0007669"/>
    <property type="project" value="UniProtKB-UniRule"/>
</dbReference>
<dbReference type="InterPro" id="IPR043129">
    <property type="entry name" value="ATPase_NBD"/>
</dbReference>
<keyword evidence="10 16" id="KW-0418">Kinase</keyword>
<keyword evidence="8 16" id="KW-0808">Transferase</keyword>
<evidence type="ECO:0000256" key="14">
    <source>
        <dbReference type="ARBA" id="ARBA00038036"/>
    </source>
</evidence>
<feature type="binding site" evidence="16">
    <location>
        <position position="130"/>
    </location>
    <ligand>
        <name>K(+)</name>
        <dbReference type="ChEBI" id="CHEBI:29103"/>
    </ligand>
</feature>
<feature type="binding site" evidence="16">
    <location>
        <position position="185"/>
    </location>
    <ligand>
        <name>substrate</name>
    </ligand>
</feature>
<evidence type="ECO:0000256" key="13">
    <source>
        <dbReference type="ARBA" id="ARBA00022993"/>
    </source>
</evidence>
<dbReference type="GO" id="GO:0004594">
    <property type="term" value="F:pantothenate kinase activity"/>
    <property type="evidence" value="ECO:0007669"/>
    <property type="project" value="UniProtKB-UniRule"/>
</dbReference>
<dbReference type="NCBIfam" id="TIGR00671">
    <property type="entry name" value="baf"/>
    <property type="match status" value="1"/>
</dbReference>
<comment type="similarity">
    <text evidence="14 16">Belongs to the type III pantothenate kinase family.</text>
</comment>
<dbReference type="KEGG" id="hdh:G5B40_01610"/>
<evidence type="ECO:0000256" key="1">
    <source>
        <dbReference type="ARBA" id="ARBA00001206"/>
    </source>
</evidence>
<dbReference type="RefSeq" id="WP_165094210.1">
    <property type="nucleotide sequence ID" value="NZ_CP049056.1"/>
</dbReference>